<dbReference type="GO" id="GO:0005829">
    <property type="term" value="C:cytosol"/>
    <property type="evidence" value="ECO:0007669"/>
    <property type="project" value="TreeGrafter"/>
</dbReference>
<dbReference type="SUPFAM" id="SSF75625">
    <property type="entry name" value="YebC-like"/>
    <property type="match status" value="1"/>
</dbReference>
<evidence type="ECO:0000259" key="8">
    <source>
        <dbReference type="Pfam" id="PF20772"/>
    </source>
</evidence>
<keyword evidence="4 6" id="KW-0238">DNA-binding</keyword>
<dbReference type="PANTHER" id="PTHR12532">
    <property type="entry name" value="TRANSLATIONAL ACTIVATOR OF CYTOCHROME C OXIDASE 1"/>
    <property type="match status" value="1"/>
</dbReference>
<keyword evidence="2 6" id="KW-0963">Cytoplasm</keyword>
<feature type="domain" description="TACO1/YebC-like second and third" evidence="7">
    <location>
        <begin position="84"/>
        <end position="258"/>
    </location>
</feature>
<keyword evidence="5 6" id="KW-0804">Transcription</keyword>
<reference evidence="9 10" key="1">
    <citation type="journal article" date="2016" name="Nat. Commun.">
        <title>Thousands of microbial genomes shed light on interconnected biogeochemical processes in an aquifer system.</title>
        <authorList>
            <person name="Anantharaman K."/>
            <person name="Brown C.T."/>
            <person name="Hug L.A."/>
            <person name="Sharon I."/>
            <person name="Castelle C.J."/>
            <person name="Probst A.J."/>
            <person name="Thomas B.C."/>
            <person name="Singh A."/>
            <person name="Wilkins M.J."/>
            <person name="Karaoz U."/>
            <person name="Brodie E.L."/>
            <person name="Williams K.H."/>
            <person name="Hubbard S.S."/>
            <person name="Banfield J.F."/>
        </authorList>
    </citation>
    <scope>NUCLEOTIDE SEQUENCE [LARGE SCALE GENOMIC DNA]</scope>
</reference>
<dbReference type="Pfam" id="PF01709">
    <property type="entry name" value="Transcrip_reg"/>
    <property type="match status" value="1"/>
</dbReference>
<dbReference type="Gene3D" id="3.30.70.980">
    <property type="match status" value="2"/>
</dbReference>
<dbReference type="HAMAP" id="MF_00693">
    <property type="entry name" value="Transcrip_reg_TACO1"/>
    <property type="match status" value="1"/>
</dbReference>
<dbReference type="FunFam" id="1.10.10.200:FF:000002">
    <property type="entry name" value="Probable transcriptional regulatory protein CLM62_37755"/>
    <property type="match status" value="1"/>
</dbReference>
<evidence type="ECO:0000256" key="5">
    <source>
        <dbReference type="ARBA" id="ARBA00023163"/>
    </source>
</evidence>
<dbReference type="GO" id="GO:0003677">
    <property type="term" value="F:DNA binding"/>
    <property type="evidence" value="ECO:0007669"/>
    <property type="project" value="UniProtKB-UniRule"/>
</dbReference>
<evidence type="ECO:0000256" key="4">
    <source>
        <dbReference type="ARBA" id="ARBA00023125"/>
    </source>
</evidence>
<dbReference type="InterPro" id="IPR048300">
    <property type="entry name" value="TACO1_YebC-like_2nd/3rd_dom"/>
</dbReference>
<organism evidence="9 10">
    <name type="scientific">Candidatus Daviesbacteria bacterium RIFCSPHIGHO2_02_FULL_39_12</name>
    <dbReference type="NCBI Taxonomy" id="1797770"/>
    <lineage>
        <taxon>Bacteria</taxon>
        <taxon>Candidatus Daviesiibacteriota</taxon>
    </lineage>
</organism>
<evidence type="ECO:0000256" key="3">
    <source>
        <dbReference type="ARBA" id="ARBA00023015"/>
    </source>
</evidence>
<dbReference type="NCBIfam" id="TIGR01033">
    <property type="entry name" value="YebC/PmpR family DNA-binding transcriptional regulator"/>
    <property type="match status" value="1"/>
</dbReference>
<evidence type="ECO:0000313" key="9">
    <source>
        <dbReference type="EMBL" id="OGE25051.1"/>
    </source>
</evidence>
<accession>A0A1F5J8U6</accession>
<feature type="domain" description="TACO1/YebC-like N-terminal" evidence="8">
    <location>
        <begin position="5"/>
        <end position="77"/>
    </location>
</feature>
<keyword evidence="3 6" id="KW-0805">Transcription regulation</keyword>
<dbReference type="Proteomes" id="UP000177042">
    <property type="component" value="Unassembled WGS sequence"/>
</dbReference>
<name>A0A1F5J8U6_9BACT</name>
<comment type="similarity">
    <text evidence="1 6">Belongs to the TACO1 family.</text>
</comment>
<comment type="caution">
    <text evidence="9">The sequence shown here is derived from an EMBL/GenBank/DDBJ whole genome shotgun (WGS) entry which is preliminary data.</text>
</comment>
<sequence>MSGHSKWSTIKRQKGVADIKRGQTFTKVANAITLAVKLSGSGDPNSNPRLRTVLDEAREVNMPKDNIQRAVDRGLGKLPGQSIEEVTYEGFGPGKTAFFIEGVTDNKLRTLQEIKNLFERAGGSLGGSGSTAYLFIPKGEIRALSKGGSSEDEMLELIDLGAEDVEDYMEPLDSFDKAQDKSAQGHDIQKYLVYTPSSELNTMGNKITQVGYRVESQELVMKPIILQPINDKETAQKAVEFTERLEENDDIQKVYTNFDIEESLIT</sequence>
<dbReference type="InterPro" id="IPR049083">
    <property type="entry name" value="TACO1_YebC_N"/>
</dbReference>
<comment type="subcellular location">
    <subcellularLocation>
        <location evidence="6">Cytoplasm</location>
    </subcellularLocation>
</comment>
<evidence type="ECO:0000259" key="7">
    <source>
        <dbReference type="Pfam" id="PF01709"/>
    </source>
</evidence>
<evidence type="ECO:0000313" key="10">
    <source>
        <dbReference type="Proteomes" id="UP000177042"/>
    </source>
</evidence>
<dbReference type="InterPro" id="IPR029072">
    <property type="entry name" value="YebC-like"/>
</dbReference>
<dbReference type="NCBIfam" id="NF001030">
    <property type="entry name" value="PRK00110.1"/>
    <property type="match status" value="1"/>
</dbReference>
<dbReference type="InterPro" id="IPR026564">
    <property type="entry name" value="Transcrip_reg_TACO1-like_dom3"/>
</dbReference>
<gene>
    <name evidence="9" type="ORF">A3C26_04445</name>
</gene>
<protein>
    <recommendedName>
        <fullName evidence="6">Probable transcriptional regulatory protein A3C26_04445</fullName>
    </recommendedName>
</protein>
<evidence type="ECO:0000256" key="6">
    <source>
        <dbReference type="HAMAP-Rule" id="MF_00693"/>
    </source>
</evidence>
<dbReference type="InterPro" id="IPR002876">
    <property type="entry name" value="Transcrip_reg_TACO1-like"/>
</dbReference>
<dbReference type="Pfam" id="PF20772">
    <property type="entry name" value="TACO1_YebC_N"/>
    <property type="match status" value="1"/>
</dbReference>
<proteinExistence type="inferred from homology"/>
<dbReference type="PANTHER" id="PTHR12532:SF6">
    <property type="entry name" value="TRANSCRIPTIONAL REGULATORY PROTEIN YEBC-RELATED"/>
    <property type="match status" value="1"/>
</dbReference>
<dbReference type="Gene3D" id="1.10.10.200">
    <property type="match status" value="1"/>
</dbReference>
<dbReference type="InterPro" id="IPR017856">
    <property type="entry name" value="Integrase-like_N"/>
</dbReference>
<evidence type="ECO:0000256" key="2">
    <source>
        <dbReference type="ARBA" id="ARBA00022490"/>
    </source>
</evidence>
<evidence type="ECO:0000256" key="1">
    <source>
        <dbReference type="ARBA" id="ARBA00008724"/>
    </source>
</evidence>
<dbReference type="EMBL" id="MFCX01000034">
    <property type="protein sequence ID" value="OGE25051.1"/>
    <property type="molecule type" value="Genomic_DNA"/>
</dbReference>
<dbReference type="AlphaFoldDB" id="A0A1F5J8U6"/>
<dbReference type="GO" id="GO:0006355">
    <property type="term" value="P:regulation of DNA-templated transcription"/>
    <property type="evidence" value="ECO:0007669"/>
    <property type="project" value="UniProtKB-UniRule"/>
</dbReference>